<dbReference type="PROSITE" id="PS51318">
    <property type="entry name" value="TAT"/>
    <property type="match status" value="1"/>
</dbReference>
<dbReference type="PROSITE" id="PS51257">
    <property type="entry name" value="PROKAR_LIPOPROTEIN"/>
    <property type="match status" value="1"/>
</dbReference>
<comment type="caution">
    <text evidence="1">The sequence shown here is derived from an EMBL/GenBank/DDBJ whole genome shotgun (WGS) entry which is preliminary data.</text>
</comment>
<proteinExistence type="predicted"/>
<gene>
    <name evidence="1" type="ORF">HF885_03905</name>
</gene>
<dbReference type="NCBIfam" id="TIGR01409">
    <property type="entry name" value="TAT_signal_seq"/>
    <property type="match status" value="1"/>
</dbReference>
<dbReference type="InterPro" id="IPR006311">
    <property type="entry name" value="TAT_signal"/>
</dbReference>
<evidence type="ECO:0000313" key="2">
    <source>
        <dbReference type="Proteomes" id="UP000565613"/>
    </source>
</evidence>
<sequence>MKTLSRRSFLSLAGTGIAAVALAGCSNK</sequence>
<accession>A0A7X9Y011</accession>
<protein>
    <submittedName>
        <fullName evidence="1">Twin-arginine translocation signal domain-containing protein</fullName>
    </submittedName>
</protein>
<dbReference type="EMBL" id="JABAGR010000003">
    <property type="protein sequence ID" value="NMF25588.1"/>
    <property type="molecule type" value="Genomic_DNA"/>
</dbReference>
<name>A0A7X9Y011_9ACTN</name>
<dbReference type="AlphaFoldDB" id="A0A7X9Y011"/>
<dbReference type="Proteomes" id="UP000565613">
    <property type="component" value="Unassembled WGS sequence"/>
</dbReference>
<organism evidence="1 2">
    <name type="scientific">Parafannyhessea umbonata</name>
    <dbReference type="NCBI Taxonomy" id="604330"/>
    <lineage>
        <taxon>Bacteria</taxon>
        <taxon>Bacillati</taxon>
        <taxon>Actinomycetota</taxon>
        <taxon>Coriobacteriia</taxon>
        <taxon>Coriobacteriales</taxon>
        <taxon>Atopobiaceae</taxon>
        <taxon>Parafannyhessea</taxon>
    </lineage>
</organism>
<evidence type="ECO:0000313" key="1">
    <source>
        <dbReference type="EMBL" id="NMF25588.1"/>
    </source>
</evidence>
<dbReference type="InterPro" id="IPR019546">
    <property type="entry name" value="TAT_signal_bac_arc"/>
</dbReference>
<reference evidence="1 2" key="1">
    <citation type="submission" date="2020-04" db="EMBL/GenBank/DDBJ databases">
        <authorList>
            <person name="Hitch T.C.A."/>
            <person name="Wylensek D."/>
            <person name="Clavel T."/>
        </authorList>
    </citation>
    <scope>NUCLEOTIDE SEQUENCE [LARGE SCALE GENOMIC DNA]</scope>
    <source>
        <strain evidence="1 2">105184</strain>
    </source>
</reference>